<keyword evidence="2" id="KW-1185">Reference proteome</keyword>
<name>T1KN39_TETUR</name>
<reference evidence="1" key="2">
    <citation type="submission" date="2015-06" db="UniProtKB">
        <authorList>
            <consortium name="EnsemblMetazoa"/>
        </authorList>
    </citation>
    <scope>IDENTIFICATION</scope>
</reference>
<dbReference type="HOGENOM" id="CLU_071407_3_0_1"/>
<evidence type="ECO:0000313" key="1">
    <source>
        <dbReference type="EnsemblMetazoa" id="tetur15g03870.1"/>
    </source>
</evidence>
<proteinExistence type="predicted"/>
<dbReference type="EMBL" id="CAEY01000249">
    <property type="status" value="NOT_ANNOTATED_CDS"/>
    <property type="molecule type" value="Genomic_DNA"/>
</dbReference>
<protein>
    <submittedName>
        <fullName evidence="1">Uncharacterized protein</fullName>
    </submittedName>
</protein>
<dbReference type="EnsemblMetazoa" id="tetur15g03870.1">
    <property type="protein sequence ID" value="tetur15g03870.1"/>
    <property type="gene ID" value="tetur15g03870"/>
</dbReference>
<dbReference type="AlphaFoldDB" id="T1KN39"/>
<reference evidence="2" key="1">
    <citation type="submission" date="2011-08" db="EMBL/GenBank/DDBJ databases">
        <authorList>
            <person name="Rombauts S."/>
        </authorList>
    </citation>
    <scope>NUCLEOTIDE SEQUENCE</scope>
    <source>
        <strain evidence="2">London</strain>
    </source>
</reference>
<sequence>MAEINNNSDKITFKLKHLNKYHEIVIDPNDDRNEYKHQQLFEQLESITGVPSRYAAKMLIIKNETPSPLNNNGRIVWGIFVNSEAMVPESLMEYYPHLMFTAHIQDIFSVNTRNGQRFYLQYGVCYEHQISKRISMCYKLVEERDVPEEGCVGGVCQYQCTESYFRRLKDLVSNDEMNAKITQLVQPLFESGNSAEVYRIFRDFNIKQYLYPSCDEGYRRQLAVNGHAHQIDLYPRTRG</sequence>
<accession>T1KN39</accession>
<evidence type="ECO:0000313" key="2">
    <source>
        <dbReference type="Proteomes" id="UP000015104"/>
    </source>
</evidence>
<dbReference type="Proteomes" id="UP000015104">
    <property type="component" value="Unassembled WGS sequence"/>
</dbReference>
<organism evidence="1 2">
    <name type="scientific">Tetranychus urticae</name>
    <name type="common">Two-spotted spider mite</name>
    <dbReference type="NCBI Taxonomy" id="32264"/>
    <lineage>
        <taxon>Eukaryota</taxon>
        <taxon>Metazoa</taxon>
        <taxon>Ecdysozoa</taxon>
        <taxon>Arthropoda</taxon>
        <taxon>Chelicerata</taxon>
        <taxon>Arachnida</taxon>
        <taxon>Acari</taxon>
        <taxon>Acariformes</taxon>
        <taxon>Trombidiformes</taxon>
        <taxon>Prostigmata</taxon>
        <taxon>Eleutherengona</taxon>
        <taxon>Raphignathae</taxon>
        <taxon>Tetranychoidea</taxon>
        <taxon>Tetranychidae</taxon>
        <taxon>Tetranychus</taxon>
    </lineage>
</organism>
<gene>
    <name evidence="1" type="primary">107365413</name>
</gene>